<keyword evidence="2" id="KW-0677">Repeat</keyword>
<dbReference type="Gene3D" id="3.40.50.300">
    <property type="entry name" value="P-loop containing nucleotide triphosphate hydrolases"/>
    <property type="match status" value="1"/>
</dbReference>
<evidence type="ECO:0000256" key="1">
    <source>
        <dbReference type="ARBA" id="ARBA00022614"/>
    </source>
</evidence>
<dbReference type="PROSITE" id="PS50837">
    <property type="entry name" value="NACHT"/>
    <property type="match status" value="1"/>
</dbReference>
<proteinExistence type="predicted"/>
<dbReference type="FunFam" id="3.40.50.300:FF:001524">
    <property type="entry name" value="Si:dkey-126g1.7"/>
    <property type="match status" value="1"/>
</dbReference>
<evidence type="ECO:0000313" key="4">
    <source>
        <dbReference type="Ensembl" id="ENSGACP00000001783.1"/>
    </source>
</evidence>
<reference evidence="4" key="2">
    <citation type="submission" date="2024-04" db="UniProtKB">
        <authorList>
            <consortium name="Ensembl"/>
        </authorList>
    </citation>
    <scope>IDENTIFICATION</scope>
</reference>
<dbReference type="InParanoid" id="G3N8Z6"/>
<sequence>MRTVGKRKKHANVCEIHREDQESSEVPTVCQRELKSNLKKKFQCVFEGIAKAGNPTLLNEIYTELYITEGGTAEVNEEHEVRQIETASRKPTRPETTIRQEDLLKASAGGEEPIRTVMTKGVAGIGKTVLTQKFTLEWAEDKDHQDIQFTFPFTFRELNVLREKKFSLVELVHHFFSETRAAGICRFEKFQVVFIFDGLDECRLPLDFHNNEILTDVTESASVDVLLTNLIRGKLLPSARLWITTRPAAANQIPPECVGMVTEVRGFTDPQKEE</sequence>
<dbReference type="Pfam" id="PF14484">
    <property type="entry name" value="FISNA"/>
    <property type="match status" value="1"/>
</dbReference>
<dbReference type="InterPro" id="IPR027417">
    <property type="entry name" value="P-loop_NTPase"/>
</dbReference>
<name>G3N8Z6_GASAC</name>
<keyword evidence="1" id="KW-0433">Leucine-rich repeat</keyword>
<dbReference type="STRING" id="69293.ENSGACP00000001783"/>
<evidence type="ECO:0000256" key="2">
    <source>
        <dbReference type="ARBA" id="ARBA00022737"/>
    </source>
</evidence>
<protein>
    <recommendedName>
        <fullName evidence="3">NACHT domain-containing protein</fullName>
    </recommendedName>
</protein>
<accession>G3N8Z6</accession>
<organism evidence="4">
    <name type="scientific">Gasterosteus aculeatus</name>
    <name type="common">Three-spined stickleback</name>
    <dbReference type="NCBI Taxonomy" id="69293"/>
    <lineage>
        <taxon>Eukaryota</taxon>
        <taxon>Metazoa</taxon>
        <taxon>Chordata</taxon>
        <taxon>Craniata</taxon>
        <taxon>Vertebrata</taxon>
        <taxon>Euteleostomi</taxon>
        <taxon>Actinopterygii</taxon>
        <taxon>Neopterygii</taxon>
        <taxon>Teleostei</taxon>
        <taxon>Neoteleostei</taxon>
        <taxon>Acanthomorphata</taxon>
        <taxon>Eupercaria</taxon>
        <taxon>Perciformes</taxon>
        <taxon>Cottioidei</taxon>
        <taxon>Gasterosteales</taxon>
        <taxon>Gasterosteidae</taxon>
        <taxon>Gasterosteus</taxon>
    </lineage>
</organism>
<dbReference type="PANTHER" id="PTHR24106">
    <property type="entry name" value="NACHT, LRR AND CARD DOMAINS-CONTAINING"/>
    <property type="match status" value="1"/>
</dbReference>
<feature type="domain" description="NACHT" evidence="3">
    <location>
        <begin position="115"/>
        <end position="249"/>
    </location>
</feature>
<reference evidence="4" key="1">
    <citation type="submission" date="2006-01" db="EMBL/GenBank/DDBJ databases">
        <authorList>
            <person name="Lindblad-Toh K."/>
            <person name="Mauceli E."/>
            <person name="Grabherr M."/>
            <person name="Chang J.L."/>
            <person name="Lander E.S."/>
        </authorList>
    </citation>
    <scope>NUCLEOTIDE SEQUENCE [LARGE SCALE GENOMIC DNA]</scope>
</reference>
<dbReference type="SMART" id="SM01288">
    <property type="entry name" value="FISNA"/>
    <property type="match status" value="1"/>
</dbReference>
<dbReference type="OMA" id="CTSHRSM"/>
<dbReference type="Pfam" id="PF05729">
    <property type="entry name" value="NACHT"/>
    <property type="match status" value="1"/>
</dbReference>
<dbReference type="Ensembl" id="ENSGACT00000001785.1">
    <property type="protein sequence ID" value="ENSGACP00000001783.1"/>
    <property type="gene ID" value="ENSGACG00000001378.1"/>
</dbReference>
<dbReference type="InterPro" id="IPR007111">
    <property type="entry name" value="NACHT_NTPase"/>
</dbReference>
<dbReference type="AlphaFoldDB" id="G3N8Z6"/>
<dbReference type="InterPro" id="IPR029495">
    <property type="entry name" value="NACHT-assoc"/>
</dbReference>
<evidence type="ECO:0000259" key="3">
    <source>
        <dbReference type="PROSITE" id="PS50837"/>
    </source>
</evidence>
<dbReference type="InterPro" id="IPR051261">
    <property type="entry name" value="NLR"/>
</dbReference>